<keyword evidence="4" id="KW-1185">Reference proteome</keyword>
<protein>
    <submittedName>
        <fullName evidence="3">Uncharacterized protein</fullName>
    </submittedName>
</protein>
<evidence type="ECO:0000256" key="1">
    <source>
        <dbReference type="SAM" id="MobiDB-lite"/>
    </source>
</evidence>
<feature type="signal peptide" evidence="2">
    <location>
        <begin position="1"/>
        <end position="26"/>
    </location>
</feature>
<name>A0ABS4NSP0_9BACL</name>
<feature type="region of interest" description="Disordered" evidence="1">
    <location>
        <begin position="147"/>
        <end position="166"/>
    </location>
</feature>
<keyword evidence="2" id="KW-0732">Signal</keyword>
<proteinExistence type="predicted"/>
<evidence type="ECO:0000256" key="2">
    <source>
        <dbReference type="SAM" id="SignalP"/>
    </source>
</evidence>
<sequence length="166" mass="17623">MKKTTRTLTAWSAAMMLALSPAAAFGEQLPKGRATPPPASPHTGREHTPPRSGDRNLRAGGHFIISETAELLGMGREELIASLKSGKTLAGLAQEKKGWSEDQYVQKLSDAASLKLDGFVKDGKLTQEDAAKLKPGLPTLIKRSLSRVAQLHQGKPSPPPAATKAP</sequence>
<gene>
    <name evidence="3" type="ORF">J2Z70_002516</name>
</gene>
<dbReference type="Proteomes" id="UP000773462">
    <property type="component" value="Unassembled WGS sequence"/>
</dbReference>
<dbReference type="EMBL" id="JAGGLV010000007">
    <property type="protein sequence ID" value="MBP2112362.1"/>
    <property type="molecule type" value="Genomic_DNA"/>
</dbReference>
<feature type="compositionally biased region" description="Basic and acidic residues" evidence="1">
    <location>
        <begin position="43"/>
        <end position="57"/>
    </location>
</feature>
<comment type="caution">
    <text evidence="3">The sequence shown here is derived from an EMBL/GenBank/DDBJ whole genome shotgun (WGS) entry which is preliminary data.</text>
</comment>
<organism evidence="3 4">
    <name type="scientific">Paenibacillus silagei</name>
    <dbReference type="NCBI Taxonomy" id="1670801"/>
    <lineage>
        <taxon>Bacteria</taxon>
        <taxon>Bacillati</taxon>
        <taxon>Bacillota</taxon>
        <taxon>Bacilli</taxon>
        <taxon>Bacillales</taxon>
        <taxon>Paenibacillaceae</taxon>
        <taxon>Paenibacillus</taxon>
    </lineage>
</organism>
<feature type="chain" id="PRO_5046188987" evidence="2">
    <location>
        <begin position="27"/>
        <end position="166"/>
    </location>
</feature>
<dbReference type="RefSeq" id="WP_209873170.1">
    <property type="nucleotide sequence ID" value="NZ_JAGGLV010000007.1"/>
</dbReference>
<accession>A0ABS4NSP0</accession>
<evidence type="ECO:0000313" key="3">
    <source>
        <dbReference type="EMBL" id="MBP2112362.1"/>
    </source>
</evidence>
<evidence type="ECO:0000313" key="4">
    <source>
        <dbReference type="Proteomes" id="UP000773462"/>
    </source>
</evidence>
<feature type="compositionally biased region" description="Pro residues" evidence="1">
    <location>
        <begin position="156"/>
        <end position="166"/>
    </location>
</feature>
<feature type="region of interest" description="Disordered" evidence="1">
    <location>
        <begin position="28"/>
        <end position="58"/>
    </location>
</feature>
<reference evidence="3 4" key="1">
    <citation type="submission" date="2021-03" db="EMBL/GenBank/DDBJ databases">
        <title>Genomic Encyclopedia of Type Strains, Phase IV (KMG-IV): sequencing the most valuable type-strain genomes for metagenomic binning, comparative biology and taxonomic classification.</title>
        <authorList>
            <person name="Goeker M."/>
        </authorList>
    </citation>
    <scope>NUCLEOTIDE SEQUENCE [LARGE SCALE GENOMIC DNA]</scope>
    <source>
        <strain evidence="3 4">DSM 101953</strain>
    </source>
</reference>